<keyword evidence="2" id="KW-1185">Reference proteome</keyword>
<accession>A0A839V1W3</accession>
<name>A0A839V1W3_9PROT</name>
<sequence>MALLLACIGLTGCAAIEARQARHALVGMSAVDVQACAGIPARIAWLDPQEQLFTYDYSATGAAISLKFLDDLSLSLGGGGGCHLVLRISGSRVAEVHYTGTTGALSGPDAACAPLVCECLRQPRRSPLPAGYDARVLAARPSARP</sequence>
<protein>
    <submittedName>
        <fullName evidence="1">Uncharacterized protein</fullName>
    </submittedName>
</protein>
<evidence type="ECO:0000313" key="2">
    <source>
        <dbReference type="Proteomes" id="UP000557688"/>
    </source>
</evidence>
<organism evidence="1 2">
    <name type="scientific">Endobacter medicaginis</name>
    <dbReference type="NCBI Taxonomy" id="1181271"/>
    <lineage>
        <taxon>Bacteria</taxon>
        <taxon>Pseudomonadati</taxon>
        <taxon>Pseudomonadota</taxon>
        <taxon>Alphaproteobacteria</taxon>
        <taxon>Acetobacterales</taxon>
        <taxon>Acetobacteraceae</taxon>
        <taxon>Endobacter</taxon>
    </lineage>
</organism>
<dbReference type="RefSeq" id="WP_183275383.1">
    <property type="nucleotide sequence ID" value="NZ_JACHXV010000012.1"/>
</dbReference>
<comment type="caution">
    <text evidence="1">The sequence shown here is derived from an EMBL/GenBank/DDBJ whole genome shotgun (WGS) entry which is preliminary data.</text>
</comment>
<gene>
    <name evidence="1" type="ORF">FHR90_002712</name>
</gene>
<dbReference type="AlphaFoldDB" id="A0A839V1W3"/>
<dbReference type="Proteomes" id="UP000557688">
    <property type="component" value="Unassembled WGS sequence"/>
</dbReference>
<evidence type="ECO:0000313" key="1">
    <source>
        <dbReference type="EMBL" id="MBB3174865.1"/>
    </source>
</evidence>
<reference evidence="1 2" key="1">
    <citation type="submission" date="2020-08" db="EMBL/GenBank/DDBJ databases">
        <title>Genomic Encyclopedia of Type Strains, Phase III (KMG-III): the genomes of soil and plant-associated and newly described type strains.</title>
        <authorList>
            <person name="Whitman W."/>
        </authorList>
    </citation>
    <scope>NUCLEOTIDE SEQUENCE [LARGE SCALE GENOMIC DNA]</scope>
    <source>
        <strain evidence="1 2">CECT 8088</strain>
    </source>
</reference>
<proteinExistence type="predicted"/>
<dbReference type="EMBL" id="JACHXV010000012">
    <property type="protein sequence ID" value="MBB3174865.1"/>
    <property type="molecule type" value="Genomic_DNA"/>
</dbReference>